<evidence type="ECO:0000256" key="2">
    <source>
        <dbReference type="SAM" id="Phobius"/>
    </source>
</evidence>
<gene>
    <name evidence="3" type="ORF">PNOK_0791100</name>
</gene>
<sequence length="100" mass="10965">MNDPRSMMIGWGALLFAAGSGYYFARKDLNERKREQMKQGLRGPPMDWREKVDRDTANPESQANGSNPDASHNILSQVSASSDTGKIESGSSSVQSTTKK</sequence>
<feature type="transmembrane region" description="Helical" evidence="2">
    <location>
        <begin position="6"/>
        <end position="25"/>
    </location>
</feature>
<dbReference type="Pfam" id="PF15932">
    <property type="entry name" value="DUF4748"/>
    <property type="match status" value="1"/>
</dbReference>
<keyword evidence="2" id="KW-0472">Membrane</keyword>
<feature type="compositionally biased region" description="Polar residues" evidence="1">
    <location>
        <begin position="58"/>
        <end position="100"/>
    </location>
</feature>
<dbReference type="OrthoDB" id="2559326at2759"/>
<feature type="compositionally biased region" description="Basic and acidic residues" evidence="1">
    <location>
        <begin position="47"/>
        <end position="57"/>
    </location>
</feature>
<dbReference type="Proteomes" id="UP000217199">
    <property type="component" value="Unassembled WGS sequence"/>
</dbReference>
<dbReference type="AlphaFoldDB" id="A0A286U9M7"/>
<accession>A0A286U9M7</accession>
<keyword evidence="2" id="KW-1133">Transmembrane helix</keyword>
<name>A0A286U9M7_9AGAM</name>
<keyword evidence="2" id="KW-0812">Transmembrane</keyword>
<evidence type="ECO:0000313" key="4">
    <source>
        <dbReference type="Proteomes" id="UP000217199"/>
    </source>
</evidence>
<feature type="region of interest" description="Disordered" evidence="1">
    <location>
        <begin position="34"/>
        <end position="100"/>
    </location>
</feature>
<proteinExistence type="predicted"/>
<protein>
    <submittedName>
        <fullName evidence="3">Uncharacterized protein</fullName>
    </submittedName>
</protein>
<dbReference type="PANTHER" id="PTHR41800">
    <property type="entry name" value="EXPRESSED PROTEIN"/>
    <property type="match status" value="1"/>
</dbReference>
<comment type="caution">
    <text evidence="3">The sequence shown here is derived from an EMBL/GenBank/DDBJ whole genome shotgun (WGS) entry which is preliminary data.</text>
</comment>
<reference evidence="3 4" key="1">
    <citation type="journal article" date="2017" name="Mol. Ecol.">
        <title>Comparative and population genomic landscape of Phellinus noxius: A hypervariable fungus causing root rot in trees.</title>
        <authorList>
            <person name="Chung C.L."/>
            <person name="Lee T.J."/>
            <person name="Akiba M."/>
            <person name="Lee H.H."/>
            <person name="Kuo T.H."/>
            <person name="Liu D."/>
            <person name="Ke H.M."/>
            <person name="Yokoi T."/>
            <person name="Roa M.B."/>
            <person name="Lu M.J."/>
            <person name="Chang Y.Y."/>
            <person name="Ann P.J."/>
            <person name="Tsai J.N."/>
            <person name="Chen C.Y."/>
            <person name="Tzean S.S."/>
            <person name="Ota Y."/>
            <person name="Hattori T."/>
            <person name="Sahashi N."/>
            <person name="Liou R.F."/>
            <person name="Kikuchi T."/>
            <person name="Tsai I.J."/>
        </authorList>
    </citation>
    <scope>NUCLEOTIDE SEQUENCE [LARGE SCALE GENOMIC DNA]</scope>
    <source>
        <strain evidence="3 4">FFPRI411160</strain>
    </source>
</reference>
<dbReference type="InterPro" id="IPR031833">
    <property type="entry name" value="DUF4748"/>
</dbReference>
<dbReference type="EMBL" id="NBII01000008">
    <property type="protein sequence ID" value="PAV16291.1"/>
    <property type="molecule type" value="Genomic_DNA"/>
</dbReference>
<organism evidence="3 4">
    <name type="scientific">Pyrrhoderma noxium</name>
    <dbReference type="NCBI Taxonomy" id="2282107"/>
    <lineage>
        <taxon>Eukaryota</taxon>
        <taxon>Fungi</taxon>
        <taxon>Dikarya</taxon>
        <taxon>Basidiomycota</taxon>
        <taxon>Agaricomycotina</taxon>
        <taxon>Agaricomycetes</taxon>
        <taxon>Hymenochaetales</taxon>
        <taxon>Hymenochaetaceae</taxon>
        <taxon>Pyrrhoderma</taxon>
    </lineage>
</organism>
<evidence type="ECO:0000256" key="1">
    <source>
        <dbReference type="SAM" id="MobiDB-lite"/>
    </source>
</evidence>
<dbReference type="InParanoid" id="A0A286U9M7"/>
<dbReference type="PANTHER" id="PTHR41800:SF1">
    <property type="entry name" value="EXPRESSED PROTEIN"/>
    <property type="match status" value="1"/>
</dbReference>
<evidence type="ECO:0000313" key="3">
    <source>
        <dbReference type="EMBL" id="PAV16291.1"/>
    </source>
</evidence>
<keyword evidence="4" id="KW-1185">Reference proteome</keyword>